<dbReference type="InterPro" id="IPR036513">
    <property type="entry name" value="STAS_dom_sf"/>
</dbReference>
<name>A0ABP9SEN6_9ACTN</name>
<comment type="caution">
    <text evidence="4">The sequence shown here is derived from an EMBL/GenBank/DDBJ whole genome shotgun (WGS) entry which is preliminary data.</text>
</comment>
<dbReference type="PROSITE" id="PS50801">
    <property type="entry name" value="STAS"/>
    <property type="match status" value="1"/>
</dbReference>
<evidence type="ECO:0000256" key="2">
    <source>
        <dbReference type="RuleBase" id="RU003749"/>
    </source>
</evidence>
<sequence length="104" mass="11174">MDLSVSASRSGDTTRLSLTGEVDLSTVDALQEEIAASVEAEDVASLIIDLSGVTFLDSSGISALLKGRRLADDRQKTFRVEAARDMVREVLNITGVWEHLAGRP</sequence>
<dbReference type="CDD" id="cd07043">
    <property type="entry name" value="STAS_anti-anti-sigma_factors"/>
    <property type="match status" value="1"/>
</dbReference>
<dbReference type="PANTHER" id="PTHR33495:SF2">
    <property type="entry name" value="ANTI-SIGMA FACTOR ANTAGONIST TM_1081-RELATED"/>
    <property type="match status" value="1"/>
</dbReference>
<proteinExistence type="inferred from homology"/>
<dbReference type="InterPro" id="IPR002645">
    <property type="entry name" value="STAS_dom"/>
</dbReference>
<reference evidence="5" key="1">
    <citation type="journal article" date="2019" name="Int. J. Syst. Evol. Microbiol.">
        <title>The Global Catalogue of Microorganisms (GCM) 10K type strain sequencing project: providing services to taxonomists for standard genome sequencing and annotation.</title>
        <authorList>
            <consortium name="The Broad Institute Genomics Platform"/>
            <consortium name="The Broad Institute Genome Sequencing Center for Infectious Disease"/>
            <person name="Wu L."/>
            <person name="Ma J."/>
        </authorList>
    </citation>
    <scope>NUCLEOTIDE SEQUENCE [LARGE SCALE GENOMIC DNA]</scope>
    <source>
        <strain evidence="5">JCM 18304</strain>
    </source>
</reference>
<dbReference type="NCBIfam" id="TIGR00377">
    <property type="entry name" value="ant_ant_sig"/>
    <property type="match status" value="1"/>
</dbReference>
<evidence type="ECO:0000256" key="1">
    <source>
        <dbReference type="ARBA" id="ARBA00009013"/>
    </source>
</evidence>
<gene>
    <name evidence="4" type="ORF">GCM10023322_59460</name>
</gene>
<accession>A0ABP9SEN6</accession>
<dbReference type="Pfam" id="PF13466">
    <property type="entry name" value="STAS_2"/>
    <property type="match status" value="1"/>
</dbReference>
<dbReference type="InterPro" id="IPR058548">
    <property type="entry name" value="MlaB-like_STAS"/>
</dbReference>
<comment type="similarity">
    <text evidence="1 2">Belongs to the anti-sigma-factor antagonist family.</text>
</comment>
<dbReference type="SUPFAM" id="SSF52091">
    <property type="entry name" value="SpoIIaa-like"/>
    <property type="match status" value="1"/>
</dbReference>
<organism evidence="4 5">
    <name type="scientific">Rugosimonospora acidiphila</name>
    <dbReference type="NCBI Taxonomy" id="556531"/>
    <lineage>
        <taxon>Bacteria</taxon>
        <taxon>Bacillati</taxon>
        <taxon>Actinomycetota</taxon>
        <taxon>Actinomycetes</taxon>
        <taxon>Micromonosporales</taxon>
        <taxon>Micromonosporaceae</taxon>
        <taxon>Rugosimonospora</taxon>
    </lineage>
</organism>
<dbReference type="Proteomes" id="UP001501570">
    <property type="component" value="Unassembled WGS sequence"/>
</dbReference>
<evidence type="ECO:0000313" key="5">
    <source>
        <dbReference type="Proteomes" id="UP001501570"/>
    </source>
</evidence>
<dbReference type="RefSeq" id="WP_345635182.1">
    <property type="nucleotide sequence ID" value="NZ_BAABJQ010000022.1"/>
</dbReference>
<dbReference type="InterPro" id="IPR003658">
    <property type="entry name" value="Anti-sigma_ant"/>
</dbReference>
<dbReference type="EMBL" id="BAABJQ010000022">
    <property type="protein sequence ID" value="GAA5194636.1"/>
    <property type="molecule type" value="Genomic_DNA"/>
</dbReference>
<evidence type="ECO:0000313" key="4">
    <source>
        <dbReference type="EMBL" id="GAA5194636.1"/>
    </source>
</evidence>
<dbReference type="PANTHER" id="PTHR33495">
    <property type="entry name" value="ANTI-SIGMA FACTOR ANTAGONIST TM_1081-RELATED-RELATED"/>
    <property type="match status" value="1"/>
</dbReference>
<feature type="domain" description="STAS" evidence="3">
    <location>
        <begin position="3"/>
        <end position="104"/>
    </location>
</feature>
<protein>
    <recommendedName>
        <fullName evidence="2">Anti-sigma factor antagonist</fullName>
    </recommendedName>
</protein>
<dbReference type="Gene3D" id="3.30.750.24">
    <property type="entry name" value="STAS domain"/>
    <property type="match status" value="1"/>
</dbReference>
<evidence type="ECO:0000259" key="3">
    <source>
        <dbReference type="PROSITE" id="PS50801"/>
    </source>
</evidence>
<keyword evidence="5" id="KW-1185">Reference proteome</keyword>